<evidence type="ECO:0000313" key="3">
    <source>
        <dbReference type="Proteomes" id="UP000606274"/>
    </source>
</evidence>
<feature type="region of interest" description="Disordered" evidence="1">
    <location>
        <begin position="1324"/>
        <end position="1376"/>
    </location>
</feature>
<feature type="region of interest" description="Disordered" evidence="1">
    <location>
        <begin position="875"/>
        <end position="1308"/>
    </location>
</feature>
<feature type="compositionally biased region" description="Polar residues" evidence="1">
    <location>
        <begin position="390"/>
        <end position="401"/>
    </location>
</feature>
<feature type="compositionally biased region" description="Acidic residues" evidence="1">
    <location>
        <begin position="940"/>
        <end position="962"/>
    </location>
</feature>
<feature type="region of interest" description="Disordered" evidence="1">
    <location>
        <begin position="272"/>
        <end position="301"/>
    </location>
</feature>
<feature type="compositionally biased region" description="Acidic residues" evidence="1">
    <location>
        <begin position="985"/>
        <end position="1022"/>
    </location>
</feature>
<protein>
    <recommendedName>
        <fullName evidence="4">Retinitis pigmentosa 1-like 1 protein</fullName>
    </recommendedName>
</protein>
<evidence type="ECO:0000313" key="2">
    <source>
        <dbReference type="EMBL" id="KAF7690234.1"/>
    </source>
</evidence>
<feature type="compositionally biased region" description="Polar residues" evidence="1">
    <location>
        <begin position="1150"/>
        <end position="1163"/>
    </location>
</feature>
<keyword evidence="3" id="KW-1185">Reference proteome</keyword>
<feature type="compositionally biased region" description="Basic and acidic residues" evidence="1">
    <location>
        <begin position="664"/>
        <end position="693"/>
    </location>
</feature>
<evidence type="ECO:0000256" key="1">
    <source>
        <dbReference type="SAM" id="MobiDB-lite"/>
    </source>
</evidence>
<reference evidence="2" key="1">
    <citation type="submission" date="2020-08" db="EMBL/GenBank/DDBJ databases">
        <title>Chromosome-level assembly of Southern catfish (Silurus meridionalis) provides insights into visual adaptation to the nocturnal and benthic lifestyles.</title>
        <authorList>
            <person name="Zhang Y."/>
            <person name="Wang D."/>
            <person name="Peng Z."/>
        </authorList>
    </citation>
    <scope>NUCLEOTIDE SEQUENCE</scope>
    <source>
        <strain evidence="2">SWU-2019-XX</strain>
        <tissue evidence="2">Muscle</tissue>
    </source>
</reference>
<feature type="compositionally biased region" description="Acidic residues" evidence="1">
    <location>
        <begin position="1029"/>
        <end position="1050"/>
    </location>
</feature>
<comment type="caution">
    <text evidence="2">The sequence shown here is derived from an EMBL/GenBank/DDBJ whole genome shotgun (WGS) entry which is preliminary data.</text>
</comment>
<dbReference type="GO" id="GO:0060041">
    <property type="term" value="P:retina development in camera-type eye"/>
    <property type="evidence" value="ECO:0007669"/>
    <property type="project" value="TreeGrafter"/>
</dbReference>
<feature type="compositionally biased region" description="Acidic residues" evidence="1">
    <location>
        <begin position="804"/>
        <end position="815"/>
    </location>
</feature>
<dbReference type="PANTHER" id="PTHR23005:SF3">
    <property type="entry name" value="RETINITIS PIGMENTOSA 1-LIKE 1 PROTEIN"/>
    <property type="match status" value="1"/>
</dbReference>
<dbReference type="GO" id="GO:0005930">
    <property type="term" value="C:axoneme"/>
    <property type="evidence" value="ECO:0007669"/>
    <property type="project" value="TreeGrafter"/>
</dbReference>
<feature type="compositionally biased region" description="Polar residues" evidence="1">
    <location>
        <begin position="1324"/>
        <end position="1349"/>
    </location>
</feature>
<feature type="compositionally biased region" description="Basic and acidic residues" evidence="1">
    <location>
        <begin position="534"/>
        <end position="545"/>
    </location>
</feature>
<feature type="non-terminal residue" evidence="2">
    <location>
        <position position="1430"/>
    </location>
</feature>
<feature type="compositionally biased region" description="Acidic residues" evidence="1">
    <location>
        <begin position="514"/>
        <end position="533"/>
    </location>
</feature>
<sequence>MSGELTQYGSGKESDGEADAVVPQKEHPVVENNEDTVGDIKDTMKGLAVEENNQPCYFPEVPSSVRLMKILLSPKLDRCNSLPEVSPVYGRRLSTSARGFLDSLVNLHLLDFDSKDVNDKAEKYNDLMNMLQSLWLCDPSDRLAIIPKNKCTKQQSMNEKFNVKPSSAVDLNSSSQDSGKSSADESMMAQKSQANTAGDATEILTNVQDTDTKEKTFNGIETKSDPATPDIASRSRWTPENGAEENMHVVSDLIDRRNNYRRELTDRASISNKSYGNYSTADQKLTDHEEDASSESQTSEQYSELTENVFQDHDPVWVLNLLNKIEKQFMTHYVTSMAEIKVRWNLNDNEQLDIMICELRDEVHKRIQASIHNELRKIQAHAGRPKPPKQSMSRGSSVLTNQRHRRLKVSLNQSVDPAVNADDDNSATNDDEHCPCDTCIKKKASPRPVLTMDVSNCAPKILDFDLRNILHLKRNLPSNSKKNVIETGNKEQLTEVPNLVEDALLDSSKKEETNEGIEVTEGEMSESEPEEGEEIYKDENKKHEDAETETTWNNMSEKPDTAEKRELAGIEEERGANHKSDGITYLEDGTVEDDTAEAEKSESTDTEQRDGNDSAKEDVYIKKISKENSEDDLLDEEKVIEPAEDGDITEHESAEGANPMNNESAKEGETDNDKLDGEVSETTEDRETSRDNLADVGDMSEAKAKEEDEATETSNTQTVENTFDDATEEYKETPTAKTTEIADDEKADDAVAGDAENRETDDNETSDIDETVDSGNTTKAKTEECDEAHDDGTSEEGKSVEAVVVEDEQTDEAAEENGNNNKDDERTEESERSKSEVAEEIVKNEIVKGEEEGKVNGDVFKTKALKDFVGDRMNVENIQKTGPTNKEKTANAIANYKTADTIEMDTSQSDDGETAGDKTPNNNTIDHGTAEDGQTLYDDITADDGPSEDGETTNDSTSDDETAVNGVTPNDNTAEDEQTLNNDNTADDGPSEDEETTNDNTADDGPSEDGETTNDNTAEDEQTLNNDNTADDGPSEDGETANDYTDDDGTAEERETTNDNTDEDGQTLNDDTADDGPLEDGETANNYTDDDRSAEDRETPNDNTAEDGTAEDKQTLNNDNTADDGPSEDGETANDYTGDDGTAEERETPNDNTVENGQTLNNDTADDGPSEDGETENNDTADEGREEDEKLPKSKMEEVDETSEAKTAEDNQRADGQTGDDEETGGETTTETENEENEETAEAKTEDGETADSRTTEDEETVDERKAKYDYSANKLAPITDVTNDSECLENGETPGNLNGETHESNTTEAVINTYNIKTKQNSERLQLNQDTETSGSKRFNVNVYSVNTRESDDGGDEAEDDTEPVVETYGKTQGIKIPATQPTKWPLCKDDQADKRTIASFKSTVKMYTDSEDGEDADGEDSETEVYKE</sequence>
<feature type="region of interest" description="Disordered" evidence="1">
    <location>
        <begin position="1408"/>
        <end position="1430"/>
    </location>
</feature>
<feature type="region of interest" description="Disordered" evidence="1">
    <location>
        <begin position="218"/>
        <end position="243"/>
    </location>
</feature>
<feature type="compositionally biased region" description="Polar residues" evidence="1">
    <location>
        <begin position="189"/>
        <end position="206"/>
    </location>
</feature>
<proteinExistence type="predicted"/>
<dbReference type="PANTHER" id="PTHR23005">
    <property type="entry name" value="RETINITIS PIGMENTOSA 1 PROTEIN"/>
    <property type="match status" value="1"/>
</dbReference>
<feature type="compositionally biased region" description="Basic and acidic residues" evidence="1">
    <location>
        <begin position="597"/>
        <end position="628"/>
    </location>
</feature>
<feature type="compositionally biased region" description="Basic and acidic residues" evidence="1">
    <location>
        <begin position="821"/>
        <end position="850"/>
    </location>
</feature>
<gene>
    <name evidence="2" type="ORF">HF521_012038</name>
</gene>
<dbReference type="GO" id="GO:0042461">
    <property type="term" value="P:photoreceptor cell development"/>
    <property type="evidence" value="ECO:0007669"/>
    <property type="project" value="TreeGrafter"/>
</dbReference>
<feature type="region of interest" description="Disordered" evidence="1">
    <location>
        <begin position="156"/>
        <end position="206"/>
    </location>
</feature>
<feature type="region of interest" description="Disordered" evidence="1">
    <location>
        <begin position="508"/>
        <end position="850"/>
    </location>
</feature>
<feature type="compositionally biased region" description="Basic and acidic residues" evidence="1">
    <location>
        <begin position="1187"/>
        <end position="1213"/>
    </location>
</feature>
<feature type="compositionally biased region" description="Acidic residues" evidence="1">
    <location>
        <begin position="1060"/>
        <end position="1082"/>
    </location>
</feature>
<feature type="compositionally biased region" description="Acidic residues" evidence="1">
    <location>
        <begin position="1121"/>
        <end position="1142"/>
    </location>
</feature>
<name>A0A8T0ADE9_SILME</name>
<dbReference type="Proteomes" id="UP000606274">
    <property type="component" value="Unassembled WGS sequence"/>
</dbReference>
<accession>A0A8T0ADE9</accession>
<evidence type="ECO:0008006" key="4">
    <source>
        <dbReference type="Google" id="ProtNLM"/>
    </source>
</evidence>
<feature type="compositionally biased region" description="Polar residues" evidence="1">
    <location>
        <begin position="272"/>
        <end position="283"/>
    </location>
</feature>
<feature type="compositionally biased region" description="Acidic residues" evidence="1">
    <location>
        <begin position="761"/>
        <end position="772"/>
    </location>
</feature>
<dbReference type="EMBL" id="JABFDY010000023">
    <property type="protein sequence ID" value="KAF7690234.1"/>
    <property type="molecule type" value="Genomic_DNA"/>
</dbReference>
<feature type="compositionally biased region" description="Basic and acidic residues" evidence="1">
    <location>
        <begin position="1089"/>
        <end position="1100"/>
    </location>
</feature>
<feature type="region of interest" description="Disordered" evidence="1">
    <location>
        <begin position="379"/>
        <end position="406"/>
    </location>
</feature>
<feature type="compositionally biased region" description="Basic and acidic residues" evidence="1">
    <location>
        <begin position="1241"/>
        <end position="1256"/>
    </location>
</feature>
<organism evidence="2 3">
    <name type="scientific">Silurus meridionalis</name>
    <name type="common">Southern catfish</name>
    <name type="synonym">Silurus soldatovi meridionalis</name>
    <dbReference type="NCBI Taxonomy" id="175797"/>
    <lineage>
        <taxon>Eukaryota</taxon>
        <taxon>Metazoa</taxon>
        <taxon>Chordata</taxon>
        <taxon>Craniata</taxon>
        <taxon>Vertebrata</taxon>
        <taxon>Euteleostomi</taxon>
        <taxon>Actinopterygii</taxon>
        <taxon>Neopterygii</taxon>
        <taxon>Teleostei</taxon>
        <taxon>Ostariophysi</taxon>
        <taxon>Siluriformes</taxon>
        <taxon>Siluridae</taxon>
        <taxon>Silurus</taxon>
    </lineage>
</organism>
<dbReference type="GO" id="GO:0035082">
    <property type="term" value="P:axoneme assembly"/>
    <property type="evidence" value="ECO:0007669"/>
    <property type="project" value="TreeGrafter"/>
</dbReference>
<feature type="compositionally biased region" description="Acidic residues" evidence="1">
    <location>
        <begin position="1411"/>
        <end position="1430"/>
    </location>
</feature>
<feature type="compositionally biased region" description="Basic and acidic residues" evidence="1">
    <location>
        <begin position="557"/>
        <end position="581"/>
    </location>
</feature>
<feature type="compositionally biased region" description="Acidic residues" evidence="1">
    <location>
        <begin position="1218"/>
        <end position="1240"/>
    </location>
</feature>
<feature type="compositionally biased region" description="Basic and acidic residues" evidence="1">
    <location>
        <begin position="790"/>
        <end position="799"/>
    </location>
</feature>
<feature type="compositionally biased region" description="Acidic residues" evidence="1">
    <location>
        <begin position="1354"/>
        <end position="1365"/>
    </location>
</feature>
<feature type="compositionally biased region" description="Low complexity" evidence="1">
    <location>
        <begin position="170"/>
        <end position="186"/>
    </location>
</feature>
<feature type="compositionally biased region" description="Acidic residues" evidence="1">
    <location>
        <begin position="1164"/>
        <end position="1186"/>
    </location>
</feature>
<feature type="region of interest" description="Disordered" evidence="1">
    <location>
        <begin position="1"/>
        <end position="28"/>
    </location>
</feature>